<dbReference type="AlphaFoldDB" id="A0A5B7J589"/>
<keyword evidence="3" id="KW-1185">Reference proteome</keyword>
<gene>
    <name evidence="2" type="ORF">E2C01_084587</name>
</gene>
<protein>
    <recommendedName>
        <fullName evidence="4">Secreted protein</fullName>
    </recommendedName>
</protein>
<feature type="signal peptide" evidence="1">
    <location>
        <begin position="1"/>
        <end position="24"/>
    </location>
</feature>
<evidence type="ECO:0000256" key="1">
    <source>
        <dbReference type="SAM" id="SignalP"/>
    </source>
</evidence>
<evidence type="ECO:0008006" key="4">
    <source>
        <dbReference type="Google" id="ProtNLM"/>
    </source>
</evidence>
<dbReference type="Proteomes" id="UP000324222">
    <property type="component" value="Unassembled WGS sequence"/>
</dbReference>
<evidence type="ECO:0000313" key="2">
    <source>
        <dbReference type="EMBL" id="MPC89633.1"/>
    </source>
</evidence>
<evidence type="ECO:0000313" key="3">
    <source>
        <dbReference type="Proteomes" id="UP000324222"/>
    </source>
</evidence>
<dbReference type="EMBL" id="VSRR010081676">
    <property type="protein sequence ID" value="MPC89633.1"/>
    <property type="molecule type" value="Genomic_DNA"/>
</dbReference>
<reference evidence="2 3" key="1">
    <citation type="submission" date="2019-05" db="EMBL/GenBank/DDBJ databases">
        <title>Another draft genome of Portunus trituberculatus and its Hox gene families provides insights of decapod evolution.</title>
        <authorList>
            <person name="Jeong J.-H."/>
            <person name="Song I."/>
            <person name="Kim S."/>
            <person name="Choi T."/>
            <person name="Kim D."/>
            <person name="Ryu S."/>
            <person name="Kim W."/>
        </authorList>
    </citation>
    <scope>NUCLEOTIDE SEQUENCE [LARGE SCALE GENOMIC DNA]</scope>
    <source>
        <tissue evidence="2">Muscle</tissue>
    </source>
</reference>
<keyword evidence="1" id="KW-0732">Signal</keyword>
<name>A0A5B7J589_PORTR</name>
<proteinExistence type="predicted"/>
<sequence>MVFFHSSGTFFSFIGLAIISQTGSSNCSLHSFNIQPDTPSNLSNNLPISCLCTVISCNPWQCNAILGSVKSSSAVNTILKLSFIISHISICLV</sequence>
<accession>A0A5B7J589</accession>
<organism evidence="2 3">
    <name type="scientific">Portunus trituberculatus</name>
    <name type="common">Swimming crab</name>
    <name type="synonym">Neptunus trituberculatus</name>
    <dbReference type="NCBI Taxonomy" id="210409"/>
    <lineage>
        <taxon>Eukaryota</taxon>
        <taxon>Metazoa</taxon>
        <taxon>Ecdysozoa</taxon>
        <taxon>Arthropoda</taxon>
        <taxon>Crustacea</taxon>
        <taxon>Multicrustacea</taxon>
        <taxon>Malacostraca</taxon>
        <taxon>Eumalacostraca</taxon>
        <taxon>Eucarida</taxon>
        <taxon>Decapoda</taxon>
        <taxon>Pleocyemata</taxon>
        <taxon>Brachyura</taxon>
        <taxon>Eubrachyura</taxon>
        <taxon>Portunoidea</taxon>
        <taxon>Portunidae</taxon>
        <taxon>Portuninae</taxon>
        <taxon>Portunus</taxon>
    </lineage>
</organism>
<comment type="caution">
    <text evidence="2">The sequence shown here is derived from an EMBL/GenBank/DDBJ whole genome shotgun (WGS) entry which is preliminary data.</text>
</comment>
<feature type="chain" id="PRO_5022985426" description="Secreted protein" evidence="1">
    <location>
        <begin position="25"/>
        <end position="93"/>
    </location>
</feature>